<name>A0ABW1UP53_9LACO</name>
<protein>
    <submittedName>
        <fullName evidence="1">Uncharacterized protein</fullName>
    </submittedName>
</protein>
<dbReference type="Proteomes" id="UP001596310">
    <property type="component" value="Unassembled WGS sequence"/>
</dbReference>
<gene>
    <name evidence="1" type="ORF">ACFQHW_03430</name>
</gene>
<accession>A0ABW1UP53</accession>
<sequence length="74" mass="8627">MKLTDIQLIRQNFVRVHQADCTDVTNLKLVTTNHGRQLRESPSIDHSWPVGVCAQTAVKMLSCWSEAWRWWAVY</sequence>
<organism evidence="1 2">
    <name type="scientific">Lapidilactobacillus achengensis</name>
    <dbReference type="NCBI Taxonomy" id="2486000"/>
    <lineage>
        <taxon>Bacteria</taxon>
        <taxon>Bacillati</taxon>
        <taxon>Bacillota</taxon>
        <taxon>Bacilli</taxon>
        <taxon>Lactobacillales</taxon>
        <taxon>Lactobacillaceae</taxon>
        <taxon>Lapidilactobacillus</taxon>
    </lineage>
</organism>
<evidence type="ECO:0000313" key="2">
    <source>
        <dbReference type="Proteomes" id="UP001596310"/>
    </source>
</evidence>
<dbReference type="EMBL" id="JBHSSM010000010">
    <property type="protein sequence ID" value="MFC6314617.1"/>
    <property type="molecule type" value="Genomic_DNA"/>
</dbReference>
<reference evidence="2" key="1">
    <citation type="journal article" date="2019" name="Int. J. Syst. Evol. Microbiol.">
        <title>The Global Catalogue of Microorganisms (GCM) 10K type strain sequencing project: providing services to taxonomists for standard genome sequencing and annotation.</title>
        <authorList>
            <consortium name="The Broad Institute Genomics Platform"/>
            <consortium name="The Broad Institute Genome Sequencing Center for Infectious Disease"/>
            <person name="Wu L."/>
            <person name="Ma J."/>
        </authorList>
    </citation>
    <scope>NUCLEOTIDE SEQUENCE [LARGE SCALE GENOMIC DNA]</scope>
    <source>
        <strain evidence="2">CCM 8897</strain>
    </source>
</reference>
<dbReference type="RefSeq" id="WP_125600352.1">
    <property type="nucleotide sequence ID" value="NZ_JBHSSM010000010.1"/>
</dbReference>
<comment type="caution">
    <text evidence="1">The sequence shown here is derived from an EMBL/GenBank/DDBJ whole genome shotgun (WGS) entry which is preliminary data.</text>
</comment>
<keyword evidence="2" id="KW-1185">Reference proteome</keyword>
<proteinExistence type="predicted"/>
<evidence type="ECO:0000313" key="1">
    <source>
        <dbReference type="EMBL" id="MFC6314617.1"/>
    </source>
</evidence>